<proteinExistence type="predicted"/>
<organism evidence="1 2">
    <name type="scientific">Actinidia rufa</name>
    <dbReference type="NCBI Taxonomy" id="165716"/>
    <lineage>
        <taxon>Eukaryota</taxon>
        <taxon>Viridiplantae</taxon>
        <taxon>Streptophyta</taxon>
        <taxon>Embryophyta</taxon>
        <taxon>Tracheophyta</taxon>
        <taxon>Spermatophyta</taxon>
        <taxon>Magnoliopsida</taxon>
        <taxon>eudicotyledons</taxon>
        <taxon>Gunneridae</taxon>
        <taxon>Pentapetalae</taxon>
        <taxon>asterids</taxon>
        <taxon>Ericales</taxon>
        <taxon>Actinidiaceae</taxon>
        <taxon>Actinidia</taxon>
    </lineage>
</organism>
<dbReference type="AlphaFoldDB" id="A0A7J0F4Q1"/>
<evidence type="ECO:0000313" key="1">
    <source>
        <dbReference type="EMBL" id="GFY93664.1"/>
    </source>
</evidence>
<reference evidence="1 2" key="1">
    <citation type="submission" date="2019-07" db="EMBL/GenBank/DDBJ databases">
        <title>De Novo Assembly of kiwifruit Actinidia rufa.</title>
        <authorList>
            <person name="Sugita-Konishi S."/>
            <person name="Sato K."/>
            <person name="Mori E."/>
            <person name="Abe Y."/>
            <person name="Kisaki G."/>
            <person name="Hamano K."/>
            <person name="Suezawa K."/>
            <person name="Otani M."/>
            <person name="Fukuda T."/>
            <person name="Manabe T."/>
            <person name="Gomi K."/>
            <person name="Tabuchi M."/>
            <person name="Akimitsu K."/>
            <person name="Kataoka I."/>
        </authorList>
    </citation>
    <scope>NUCLEOTIDE SEQUENCE [LARGE SCALE GENOMIC DNA]</scope>
    <source>
        <strain evidence="2">cv. Fuchu</strain>
    </source>
</reference>
<keyword evidence="2" id="KW-1185">Reference proteome</keyword>
<dbReference type="EMBL" id="BJWL01000009">
    <property type="protein sequence ID" value="GFY93664.1"/>
    <property type="molecule type" value="Genomic_DNA"/>
</dbReference>
<comment type="caution">
    <text evidence="1">The sequence shown here is derived from an EMBL/GenBank/DDBJ whole genome shotgun (WGS) entry which is preliminary data.</text>
</comment>
<accession>A0A7J0F4Q1</accession>
<evidence type="ECO:0000313" key="2">
    <source>
        <dbReference type="Proteomes" id="UP000585474"/>
    </source>
</evidence>
<name>A0A7J0F4Q1_9ERIC</name>
<dbReference type="Proteomes" id="UP000585474">
    <property type="component" value="Unassembled WGS sequence"/>
</dbReference>
<protein>
    <submittedName>
        <fullName evidence="1">Uncharacterized protein</fullName>
    </submittedName>
</protein>
<gene>
    <name evidence="1" type="ORF">Acr_09g0001100</name>
</gene>
<sequence>MHIELKFLGLALELSAMEALRPFSYSFVSHISLWFLSNKNQGGAGIVMDNGGGARVVKKDGGWAVAGGGGWGKAWKWWSHGGGHGADIVGSWVRRK</sequence>